<dbReference type="AlphaFoldDB" id="A0A0G1HK71"/>
<comment type="caution">
    <text evidence="2">The sequence shown here is derived from an EMBL/GenBank/DDBJ whole genome shotgun (WGS) entry which is preliminary data.</text>
</comment>
<dbReference type="SUPFAM" id="SSF55608">
    <property type="entry name" value="Homing endonucleases"/>
    <property type="match status" value="1"/>
</dbReference>
<evidence type="ECO:0000313" key="3">
    <source>
        <dbReference type="Proteomes" id="UP000034751"/>
    </source>
</evidence>
<dbReference type="Pfam" id="PF14528">
    <property type="entry name" value="LAGLIDADG_3"/>
    <property type="match status" value="1"/>
</dbReference>
<proteinExistence type="predicted"/>
<evidence type="ECO:0000313" key="2">
    <source>
        <dbReference type="EMBL" id="KKT20047.1"/>
    </source>
</evidence>
<evidence type="ECO:0000259" key="1">
    <source>
        <dbReference type="PROSITE" id="PS50819"/>
    </source>
</evidence>
<protein>
    <recommendedName>
        <fullName evidence="1">DOD-type homing endonuclease domain-containing protein</fullName>
    </recommendedName>
</protein>
<dbReference type="Gene3D" id="3.10.28.10">
    <property type="entry name" value="Homing endonucleases"/>
    <property type="match status" value="1"/>
</dbReference>
<accession>A0A0G1HK71</accession>
<sequence>MSQPNHNKYSFDSLSKNFLVSTMDVETKRRFVEMIEAERKGREDIIYFSEEMLGVPLNDYQRKWLTRTTTPRSKWAEKFNEVIEDIGGFLLGSNISSIGNQSQPLGADILTPNGWKKMGEMMVGDFVMTQDGTATKVVGVYPQGKKDTYRVVFNDESSTICSLDHLWMVQDSGNRFRKDCPNRYGAWSVMSLQDILLRWGAEPSAKNRVAIPVVEPIQFPSQEVSYDPYLLGILIGDGGMTNDTVNLTTADKEIAQAFGTSLMKRGQRFAFGVRGAITVMKQLGLAGKYSYEKHIPKEYLWNDANTRLAVLQGLMDTDGSITGKCGVEYTTTSPQLCDDMKFLVQSFGGKVEVRTRKTTYPYKGESKIGRLSYRLRIKIHGVNPFRLKRKAEKFYDTLLTKNRVMIRIEKVDNEEMQCIKVEHPSHLYITNDFIVTHNSGKTVGIAIKHIWFNKYKIGMELDGTLINSAYYATLNISPHSRQTKACYQHIKDILGGQFIIDEEGKKRLNVLSPLMRDFIVGDNVNLGEIRFANKSVMYSVPTGQDQASSLAGAQFGYISYDECSQSLHLKEELGAKILSRLIKYGSCLDLIATPEVDSPSHQYYSHIVKLGMQKREGWWSLVGMGMDSNKFISKEQRERAKATLLATDKKRYRQVVFGEFITSGKRFFDTSEIENLWKLSGKKDCQKNGKYLLVADWGFSDSGDESVFMVLDYTNFHISNKIDVVNHESIQGGSPQMQFALLRTLYDQYTWYDDDGVTAHKPVFLTDAQGLGGVVIKKLLVLLQPRSFEIDKDEALFILKGAMSKGRDYIESEVDGAIIEKNPDYGSVRSYYIEELSEQAGNYHIDDKKLTTDFVMTLMMGVSWIIKKFGNAPSKKVNFNPLAGYEASILRPKGQDEYKQQRQYPTLIR</sequence>
<dbReference type="InterPro" id="IPR004860">
    <property type="entry name" value="LAGLIDADG_dom"/>
</dbReference>
<dbReference type="InterPro" id="IPR027434">
    <property type="entry name" value="Homing_endonucl"/>
</dbReference>
<organism evidence="2 3">
    <name type="scientific">Candidatus Nomurabacteria bacterium GW2011_GWB1_43_7</name>
    <dbReference type="NCBI Taxonomy" id="1618747"/>
    <lineage>
        <taxon>Bacteria</taxon>
        <taxon>Candidatus Nomuraibacteriota</taxon>
    </lineage>
</organism>
<gene>
    <name evidence="2" type="ORF">UW02_C0002G0039</name>
</gene>
<dbReference type="SUPFAM" id="SSF51294">
    <property type="entry name" value="Hedgehog/intein (Hint) domain"/>
    <property type="match status" value="1"/>
</dbReference>
<dbReference type="InterPro" id="IPR004042">
    <property type="entry name" value="Intein_endonuc_central"/>
</dbReference>
<dbReference type="GO" id="GO:0004519">
    <property type="term" value="F:endonuclease activity"/>
    <property type="evidence" value="ECO:0007669"/>
    <property type="project" value="InterPro"/>
</dbReference>
<dbReference type="PROSITE" id="PS50819">
    <property type="entry name" value="INTEIN_ENDONUCLEASE"/>
    <property type="match status" value="1"/>
</dbReference>
<reference evidence="2 3" key="1">
    <citation type="journal article" date="2015" name="Nature">
        <title>rRNA introns, odd ribosomes, and small enigmatic genomes across a large radiation of phyla.</title>
        <authorList>
            <person name="Brown C.T."/>
            <person name="Hug L.A."/>
            <person name="Thomas B.C."/>
            <person name="Sharon I."/>
            <person name="Castelle C.J."/>
            <person name="Singh A."/>
            <person name="Wilkins M.J."/>
            <person name="Williams K.H."/>
            <person name="Banfield J.F."/>
        </authorList>
    </citation>
    <scope>NUCLEOTIDE SEQUENCE [LARGE SCALE GENOMIC DNA]</scope>
</reference>
<name>A0A0G1HK71_9BACT</name>
<dbReference type="Proteomes" id="UP000034751">
    <property type="component" value="Unassembled WGS sequence"/>
</dbReference>
<dbReference type="STRING" id="1618747.UW02_C0002G0039"/>
<dbReference type="Gene3D" id="3.30.420.240">
    <property type="match status" value="1"/>
</dbReference>
<dbReference type="InterPro" id="IPR036844">
    <property type="entry name" value="Hint_dom_sf"/>
</dbReference>
<feature type="domain" description="DOD-type homing endonuclease" evidence="1">
    <location>
        <begin position="230"/>
        <end position="349"/>
    </location>
</feature>
<dbReference type="EMBL" id="LCGS01000002">
    <property type="protein sequence ID" value="KKT20047.1"/>
    <property type="molecule type" value="Genomic_DNA"/>
</dbReference>
<dbReference type="PATRIC" id="fig|1618747.3.peg.92"/>